<dbReference type="InterPro" id="IPR001245">
    <property type="entry name" value="Ser-Thr/Tyr_kinase_cat_dom"/>
</dbReference>
<evidence type="ECO:0000256" key="13">
    <source>
        <dbReference type="ARBA" id="ARBA00023157"/>
    </source>
</evidence>
<dbReference type="Pfam" id="PF07714">
    <property type="entry name" value="PK_Tyr_Ser-Thr"/>
    <property type="match status" value="1"/>
</dbReference>
<keyword evidence="12 18" id="KW-0472">Membrane</keyword>
<name>A0A6A2X625_HIBSY</name>
<dbReference type="AlphaFoldDB" id="A0A6A2X625"/>
<evidence type="ECO:0000256" key="12">
    <source>
        <dbReference type="ARBA" id="ARBA00023136"/>
    </source>
</evidence>
<keyword evidence="10 17" id="KW-0067">ATP-binding</keyword>
<dbReference type="Proteomes" id="UP000436088">
    <property type="component" value="Unassembled WGS sequence"/>
</dbReference>
<feature type="transmembrane region" description="Helical" evidence="18">
    <location>
        <begin position="302"/>
        <end position="323"/>
    </location>
</feature>
<dbReference type="InterPro" id="IPR008271">
    <property type="entry name" value="Ser/Thr_kinase_AS"/>
</dbReference>
<dbReference type="SUPFAM" id="SSF56112">
    <property type="entry name" value="Protein kinase-like (PK-like)"/>
    <property type="match status" value="1"/>
</dbReference>
<dbReference type="Pfam" id="PF13947">
    <property type="entry name" value="GUB_WAK_bind"/>
    <property type="match status" value="1"/>
</dbReference>
<dbReference type="FunFam" id="1.10.510.10:FF:001023">
    <property type="entry name" value="Os07g0541700 protein"/>
    <property type="match status" value="1"/>
</dbReference>
<evidence type="ECO:0000256" key="7">
    <source>
        <dbReference type="ARBA" id="ARBA00022729"/>
    </source>
</evidence>
<sequence>MFVSQHPLLRFRIWSIVVLASILSSAAGDPTPGCQRSCGNFTIDYPFGIGEECFMHGFEITCNASYSPPKPFLHFGVTQYEVVDISVAHNQVRVRSPMVSAKGFHRNGSVILSEASINLTDTPFVFNKTLNKFTVTGCNSIGLLSLMETSRQAACLCATTTSRVLPRALALGVAAVRPQFMRVELHVRGSDLDRCSTLKIENSSMVLDWVTGNETCEEAEKSRGAYACKGMNSECVGSGPDGGPSYRCSCKHGYEGNPYLKSGCQDIDECIAPHNPCEGKGTCINLAGGYHCKVSKFPTLQLVLGIGSLLFLLLLAPSLYICIKRRKLINLKQKFFQQNGESRVVGRGGNGTVYKGILVDGRVVAVKKSRMVDENHIEEFINEVVVLSQINHRNVLHYHLHNPNKARLISWEDRLRIATETANALAYLHSSAVIPIIHRDVKSSNILLDDKYNAKVSDFGASRLIPADQTQITTLVKGTLGQLPVSFARPEAQRNLSSYFILAMQQDRLFQILDPRLANEGKKEQYKAVADLAMRCLRLKGEKRPTMKEVVLELAGTRGINKNLGIKLTMGRVTACSMNNWTHTSLRIHQ</sequence>
<dbReference type="CDD" id="cd00054">
    <property type="entry name" value="EGF_CA"/>
    <property type="match status" value="1"/>
</dbReference>
<evidence type="ECO:0000259" key="20">
    <source>
        <dbReference type="PROSITE" id="PS50011"/>
    </source>
</evidence>
<evidence type="ECO:0000256" key="8">
    <source>
        <dbReference type="ARBA" id="ARBA00022741"/>
    </source>
</evidence>
<dbReference type="InterPro" id="IPR025287">
    <property type="entry name" value="WAK_GUB"/>
</dbReference>
<dbReference type="Gene3D" id="1.10.510.10">
    <property type="entry name" value="Transferase(Phosphotransferase) domain 1"/>
    <property type="match status" value="2"/>
</dbReference>
<evidence type="ECO:0000256" key="18">
    <source>
        <dbReference type="SAM" id="Phobius"/>
    </source>
</evidence>
<evidence type="ECO:0000256" key="11">
    <source>
        <dbReference type="ARBA" id="ARBA00022989"/>
    </source>
</evidence>
<keyword evidence="9" id="KW-0418">Kinase</keyword>
<evidence type="ECO:0000256" key="10">
    <source>
        <dbReference type="ARBA" id="ARBA00022840"/>
    </source>
</evidence>
<keyword evidence="7 19" id="KW-0732">Signal</keyword>
<gene>
    <name evidence="21" type="ORF">F3Y22_tig00112127pilonHSYRG00077</name>
</gene>
<comment type="catalytic activity">
    <reaction evidence="16">
        <text>L-seryl-[protein] + ATP = O-phospho-L-seryl-[protein] + ADP + H(+)</text>
        <dbReference type="Rhea" id="RHEA:17989"/>
        <dbReference type="Rhea" id="RHEA-COMP:9863"/>
        <dbReference type="Rhea" id="RHEA-COMP:11604"/>
        <dbReference type="ChEBI" id="CHEBI:15378"/>
        <dbReference type="ChEBI" id="CHEBI:29999"/>
        <dbReference type="ChEBI" id="CHEBI:30616"/>
        <dbReference type="ChEBI" id="CHEBI:83421"/>
        <dbReference type="ChEBI" id="CHEBI:456216"/>
        <dbReference type="EC" id="2.7.11.1"/>
    </reaction>
</comment>
<dbReference type="GO" id="GO:0004674">
    <property type="term" value="F:protein serine/threonine kinase activity"/>
    <property type="evidence" value="ECO:0007669"/>
    <property type="project" value="UniProtKB-KW"/>
</dbReference>
<evidence type="ECO:0000313" key="22">
    <source>
        <dbReference type="Proteomes" id="UP000436088"/>
    </source>
</evidence>
<feature type="chain" id="PRO_5025510955" description="non-specific serine/threonine protein kinase" evidence="19">
    <location>
        <begin position="29"/>
        <end position="590"/>
    </location>
</feature>
<dbReference type="GO" id="GO:0005524">
    <property type="term" value="F:ATP binding"/>
    <property type="evidence" value="ECO:0007669"/>
    <property type="project" value="UniProtKB-UniRule"/>
</dbReference>
<dbReference type="InterPro" id="IPR011009">
    <property type="entry name" value="Kinase-like_dom_sf"/>
</dbReference>
<evidence type="ECO:0000256" key="17">
    <source>
        <dbReference type="PROSITE-ProRule" id="PRU10141"/>
    </source>
</evidence>
<dbReference type="Pfam" id="PF07645">
    <property type="entry name" value="EGF_CA"/>
    <property type="match status" value="1"/>
</dbReference>
<dbReference type="SMART" id="SM00220">
    <property type="entry name" value="S_TKc"/>
    <property type="match status" value="1"/>
</dbReference>
<feature type="binding site" evidence="17">
    <location>
        <position position="368"/>
    </location>
    <ligand>
        <name>ATP</name>
        <dbReference type="ChEBI" id="CHEBI:30616"/>
    </ligand>
</feature>
<dbReference type="PROSITE" id="PS00107">
    <property type="entry name" value="PROTEIN_KINASE_ATP"/>
    <property type="match status" value="1"/>
</dbReference>
<dbReference type="InterPro" id="IPR000719">
    <property type="entry name" value="Prot_kinase_dom"/>
</dbReference>
<keyword evidence="5" id="KW-0808">Transferase</keyword>
<organism evidence="21 22">
    <name type="scientific">Hibiscus syriacus</name>
    <name type="common">Rose of Sharon</name>
    <dbReference type="NCBI Taxonomy" id="106335"/>
    <lineage>
        <taxon>Eukaryota</taxon>
        <taxon>Viridiplantae</taxon>
        <taxon>Streptophyta</taxon>
        <taxon>Embryophyta</taxon>
        <taxon>Tracheophyta</taxon>
        <taxon>Spermatophyta</taxon>
        <taxon>Magnoliopsida</taxon>
        <taxon>eudicotyledons</taxon>
        <taxon>Gunneridae</taxon>
        <taxon>Pentapetalae</taxon>
        <taxon>rosids</taxon>
        <taxon>malvids</taxon>
        <taxon>Malvales</taxon>
        <taxon>Malvaceae</taxon>
        <taxon>Malvoideae</taxon>
        <taxon>Hibiscus</taxon>
    </lineage>
</organism>
<dbReference type="InterPro" id="IPR045274">
    <property type="entry name" value="WAK-like"/>
</dbReference>
<dbReference type="GO" id="GO:0007166">
    <property type="term" value="P:cell surface receptor signaling pathway"/>
    <property type="evidence" value="ECO:0007669"/>
    <property type="project" value="InterPro"/>
</dbReference>
<dbReference type="GO" id="GO:0005509">
    <property type="term" value="F:calcium ion binding"/>
    <property type="evidence" value="ECO:0007669"/>
    <property type="project" value="InterPro"/>
</dbReference>
<keyword evidence="13" id="KW-1015">Disulfide bond</keyword>
<reference evidence="21" key="1">
    <citation type="submission" date="2019-09" db="EMBL/GenBank/DDBJ databases">
        <title>Draft genome information of white flower Hibiscus syriacus.</title>
        <authorList>
            <person name="Kim Y.-M."/>
        </authorList>
    </citation>
    <scope>NUCLEOTIDE SEQUENCE [LARGE SCALE GENOMIC DNA]</scope>
    <source>
        <strain evidence="21">YM2019G1</strain>
    </source>
</reference>
<evidence type="ECO:0000256" key="2">
    <source>
        <dbReference type="ARBA" id="ARBA00012513"/>
    </source>
</evidence>
<dbReference type="PROSITE" id="PS50011">
    <property type="entry name" value="PROTEIN_KINASE_DOM"/>
    <property type="match status" value="1"/>
</dbReference>
<keyword evidence="8 17" id="KW-0547">Nucleotide-binding</keyword>
<evidence type="ECO:0000256" key="6">
    <source>
        <dbReference type="ARBA" id="ARBA00022692"/>
    </source>
</evidence>
<keyword evidence="22" id="KW-1185">Reference proteome</keyword>
<dbReference type="GO" id="GO:0030247">
    <property type="term" value="F:polysaccharide binding"/>
    <property type="evidence" value="ECO:0007669"/>
    <property type="project" value="InterPro"/>
</dbReference>
<evidence type="ECO:0000256" key="15">
    <source>
        <dbReference type="ARBA" id="ARBA00047899"/>
    </source>
</evidence>
<dbReference type="InterPro" id="IPR017441">
    <property type="entry name" value="Protein_kinase_ATP_BS"/>
</dbReference>
<dbReference type="PANTHER" id="PTHR27005:SF492">
    <property type="entry name" value="LOW QUALITY PROTEIN: WALL-ASSOCIATED RECEPTOR KINASE-LIKE 1"/>
    <property type="match status" value="1"/>
</dbReference>
<keyword evidence="14" id="KW-0325">Glycoprotein</keyword>
<dbReference type="PROSITE" id="PS01187">
    <property type="entry name" value="EGF_CA"/>
    <property type="match status" value="1"/>
</dbReference>
<accession>A0A6A2X625</accession>
<keyword evidence="3" id="KW-0723">Serine/threonine-protein kinase</keyword>
<evidence type="ECO:0000256" key="3">
    <source>
        <dbReference type="ARBA" id="ARBA00022527"/>
    </source>
</evidence>
<dbReference type="Pfam" id="PF00069">
    <property type="entry name" value="Pkinase"/>
    <property type="match status" value="1"/>
</dbReference>
<evidence type="ECO:0000256" key="9">
    <source>
        <dbReference type="ARBA" id="ARBA00022777"/>
    </source>
</evidence>
<dbReference type="EC" id="2.7.11.1" evidence="2"/>
<comment type="caution">
    <text evidence="21">The sequence shown here is derived from an EMBL/GenBank/DDBJ whole genome shotgun (WGS) entry which is preliminary data.</text>
</comment>
<dbReference type="Gene3D" id="3.30.200.20">
    <property type="entry name" value="Phosphorylase Kinase, domain 1"/>
    <property type="match status" value="1"/>
</dbReference>
<feature type="signal peptide" evidence="19">
    <location>
        <begin position="1"/>
        <end position="28"/>
    </location>
</feature>
<dbReference type="PANTHER" id="PTHR27005">
    <property type="entry name" value="WALL-ASSOCIATED RECEPTOR KINASE-LIKE 21"/>
    <property type="match status" value="1"/>
</dbReference>
<keyword evidence="6 18" id="KW-0812">Transmembrane</keyword>
<dbReference type="PROSITE" id="PS00108">
    <property type="entry name" value="PROTEIN_KINASE_ST"/>
    <property type="match status" value="1"/>
</dbReference>
<evidence type="ECO:0000256" key="16">
    <source>
        <dbReference type="ARBA" id="ARBA00048679"/>
    </source>
</evidence>
<dbReference type="GO" id="GO:0005886">
    <property type="term" value="C:plasma membrane"/>
    <property type="evidence" value="ECO:0007669"/>
    <property type="project" value="TreeGrafter"/>
</dbReference>
<comment type="catalytic activity">
    <reaction evidence="15">
        <text>L-threonyl-[protein] + ATP = O-phospho-L-threonyl-[protein] + ADP + H(+)</text>
        <dbReference type="Rhea" id="RHEA:46608"/>
        <dbReference type="Rhea" id="RHEA-COMP:11060"/>
        <dbReference type="Rhea" id="RHEA-COMP:11605"/>
        <dbReference type="ChEBI" id="CHEBI:15378"/>
        <dbReference type="ChEBI" id="CHEBI:30013"/>
        <dbReference type="ChEBI" id="CHEBI:30616"/>
        <dbReference type="ChEBI" id="CHEBI:61977"/>
        <dbReference type="ChEBI" id="CHEBI:456216"/>
        <dbReference type="EC" id="2.7.11.1"/>
    </reaction>
</comment>
<dbReference type="EMBL" id="VEPZ02001508">
    <property type="protein sequence ID" value="KAE8670532.1"/>
    <property type="molecule type" value="Genomic_DNA"/>
</dbReference>
<protein>
    <recommendedName>
        <fullName evidence="2">non-specific serine/threonine protein kinase</fullName>
        <ecNumber evidence="2">2.7.11.1</ecNumber>
    </recommendedName>
</protein>
<keyword evidence="4" id="KW-0597">Phosphoprotein</keyword>
<feature type="domain" description="Protein kinase" evidence="20">
    <location>
        <begin position="339"/>
        <end position="590"/>
    </location>
</feature>
<evidence type="ECO:0000256" key="1">
    <source>
        <dbReference type="ARBA" id="ARBA00004479"/>
    </source>
</evidence>
<evidence type="ECO:0000256" key="5">
    <source>
        <dbReference type="ARBA" id="ARBA00022679"/>
    </source>
</evidence>
<evidence type="ECO:0000256" key="14">
    <source>
        <dbReference type="ARBA" id="ARBA00023180"/>
    </source>
</evidence>
<comment type="subcellular location">
    <subcellularLocation>
        <location evidence="1">Membrane</location>
        <topology evidence="1">Single-pass type I membrane protein</topology>
    </subcellularLocation>
</comment>
<evidence type="ECO:0000256" key="4">
    <source>
        <dbReference type="ARBA" id="ARBA00022553"/>
    </source>
</evidence>
<proteinExistence type="predicted"/>
<dbReference type="Gene3D" id="2.10.25.10">
    <property type="entry name" value="Laminin"/>
    <property type="match status" value="1"/>
</dbReference>
<dbReference type="InterPro" id="IPR018097">
    <property type="entry name" value="EGF_Ca-bd_CS"/>
</dbReference>
<evidence type="ECO:0000313" key="21">
    <source>
        <dbReference type="EMBL" id="KAE8670532.1"/>
    </source>
</evidence>
<evidence type="ECO:0000256" key="19">
    <source>
        <dbReference type="SAM" id="SignalP"/>
    </source>
</evidence>
<keyword evidence="11 18" id="KW-1133">Transmembrane helix</keyword>
<dbReference type="InterPro" id="IPR049883">
    <property type="entry name" value="NOTCH1_EGF-like"/>
</dbReference>